<name>A0AAE1AA72_9GAST</name>
<evidence type="ECO:0000256" key="1">
    <source>
        <dbReference type="SAM" id="MobiDB-lite"/>
    </source>
</evidence>
<dbReference type="EMBL" id="JAWDGP010002403">
    <property type="protein sequence ID" value="KAK3783531.1"/>
    <property type="molecule type" value="Genomic_DNA"/>
</dbReference>
<evidence type="ECO:0000313" key="3">
    <source>
        <dbReference type="Proteomes" id="UP001283361"/>
    </source>
</evidence>
<accession>A0AAE1AA72</accession>
<dbReference type="PANTHER" id="PTHR34754:SF1">
    <property type="entry name" value="COILED-COIL DOMAIN-CONTAINING PROTEIN 60"/>
    <property type="match status" value="1"/>
</dbReference>
<dbReference type="PANTHER" id="PTHR34754">
    <property type="entry name" value="COILED-COIL DOMAIN-CONTAINING PROTEIN 60"/>
    <property type="match status" value="1"/>
</dbReference>
<feature type="compositionally biased region" description="Low complexity" evidence="1">
    <location>
        <begin position="48"/>
        <end position="65"/>
    </location>
</feature>
<proteinExistence type="predicted"/>
<feature type="region of interest" description="Disordered" evidence="1">
    <location>
        <begin position="42"/>
        <end position="65"/>
    </location>
</feature>
<dbReference type="Proteomes" id="UP001283361">
    <property type="component" value="Unassembled WGS sequence"/>
</dbReference>
<feature type="compositionally biased region" description="Gly residues" evidence="1">
    <location>
        <begin position="114"/>
        <end position="126"/>
    </location>
</feature>
<protein>
    <submittedName>
        <fullName evidence="2">Uncharacterized protein</fullName>
    </submittedName>
</protein>
<sequence length="165" mass="16565">RRWEICAPDVAAAIEFCRARIVDMSVEEFEEWFTQAFPKVLRPNTAPARGGRSGANTSAAGAAAGSNGDVAAGGGGVAAAAVSDGSGAAGGSHVTITINNMSPGHVVPDRKSKGGGGGGQGQGQGHGIVRLAQGEGRSAVRSAVSVANGADGRRRMVQSAMVRRR</sequence>
<dbReference type="InterPro" id="IPR031526">
    <property type="entry name" value="DUF4698"/>
</dbReference>
<evidence type="ECO:0000313" key="2">
    <source>
        <dbReference type="EMBL" id="KAK3783531.1"/>
    </source>
</evidence>
<feature type="region of interest" description="Disordered" evidence="1">
    <location>
        <begin position="99"/>
        <end position="126"/>
    </location>
</feature>
<feature type="non-terminal residue" evidence="2">
    <location>
        <position position="1"/>
    </location>
</feature>
<keyword evidence="3" id="KW-1185">Reference proteome</keyword>
<comment type="caution">
    <text evidence="2">The sequence shown here is derived from an EMBL/GenBank/DDBJ whole genome shotgun (WGS) entry which is preliminary data.</text>
</comment>
<organism evidence="2 3">
    <name type="scientific">Elysia crispata</name>
    <name type="common">lettuce slug</name>
    <dbReference type="NCBI Taxonomy" id="231223"/>
    <lineage>
        <taxon>Eukaryota</taxon>
        <taxon>Metazoa</taxon>
        <taxon>Spiralia</taxon>
        <taxon>Lophotrochozoa</taxon>
        <taxon>Mollusca</taxon>
        <taxon>Gastropoda</taxon>
        <taxon>Heterobranchia</taxon>
        <taxon>Euthyneura</taxon>
        <taxon>Panpulmonata</taxon>
        <taxon>Sacoglossa</taxon>
        <taxon>Placobranchoidea</taxon>
        <taxon>Plakobranchidae</taxon>
        <taxon>Elysia</taxon>
    </lineage>
</organism>
<dbReference type="AlphaFoldDB" id="A0AAE1AA72"/>
<dbReference type="Pfam" id="PF15769">
    <property type="entry name" value="DUF4698"/>
    <property type="match status" value="1"/>
</dbReference>
<reference evidence="2" key="1">
    <citation type="journal article" date="2023" name="G3 (Bethesda)">
        <title>A reference genome for the long-term kleptoplast-retaining sea slug Elysia crispata morphotype clarki.</title>
        <authorList>
            <person name="Eastman K.E."/>
            <person name="Pendleton A.L."/>
            <person name="Shaikh M.A."/>
            <person name="Suttiyut T."/>
            <person name="Ogas R."/>
            <person name="Tomko P."/>
            <person name="Gavelis G."/>
            <person name="Widhalm J.R."/>
            <person name="Wisecaver J.H."/>
        </authorList>
    </citation>
    <scope>NUCLEOTIDE SEQUENCE</scope>
    <source>
        <strain evidence="2">ECLA1</strain>
    </source>
</reference>
<gene>
    <name evidence="2" type="ORF">RRG08_028048</name>
</gene>